<sequence length="193" mass="22617">MDVDSPSDQPVTAASNEADTEIREKKGQEILQARKELGKLVKDISFGLDGLGPEATNLEEGLECDYYVMENESYERCYKLALEGFKRQWDDAKRKFEQSFVFYPQQTAEDAAAKQLYRPVEKFMAEFQTLQQAFEAEINRPEASFKKDLDDLRERLEERRWMAHSLKEKLDETVEKLDNVYKRVDELEKLAER</sequence>
<organism evidence="3 4">
    <name type="scientific">Trichoderma semiorbis</name>
    <dbReference type="NCBI Taxonomy" id="1491008"/>
    <lineage>
        <taxon>Eukaryota</taxon>
        <taxon>Fungi</taxon>
        <taxon>Dikarya</taxon>
        <taxon>Ascomycota</taxon>
        <taxon>Pezizomycotina</taxon>
        <taxon>Sordariomycetes</taxon>
        <taxon>Hypocreomycetidae</taxon>
        <taxon>Hypocreales</taxon>
        <taxon>Hypocreaceae</taxon>
        <taxon>Trichoderma</taxon>
    </lineage>
</organism>
<proteinExistence type="predicted"/>
<evidence type="ECO:0000256" key="2">
    <source>
        <dbReference type="SAM" id="MobiDB-lite"/>
    </source>
</evidence>
<dbReference type="EMBL" id="JAIMJC010000001">
    <property type="protein sequence ID" value="KAH0532701.1"/>
    <property type="molecule type" value="Genomic_DNA"/>
</dbReference>
<evidence type="ECO:0000256" key="1">
    <source>
        <dbReference type="SAM" id="Coils"/>
    </source>
</evidence>
<accession>A0A9P8KZV3</accession>
<dbReference type="Proteomes" id="UP000826573">
    <property type="component" value="Unassembled WGS sequence"/>
</dbReference>
<dbReference type="AlphaFoldDB" id="A0A9P8KZV3"/>
<name>A0A9P8KZV3_9HYPO</name>
<evidence type="ECO:0000313" key="3">
    <source>
        <dbReference type="EMBL" id="KAH0532701.1"/>
    </source>
</evidence>
<keyword evidence="1" id="KW-0175">Coiled coil</keyword>
<comment type="caution">
    <text evidence="3">The sequence shown here is derived from an EMBL/GenBank/DDBJ whole genome shotgun (WGS) entry which is preliminary data.</text>
</comment>
<feature type="compositionally biased region" description="Polar residues" evidence="2">
    <location>
        <begin position="1"/>
        <end position="17"/>
    </location>
</feature>
<feature type="region of interest" description="Disordered" evidence="2">
    <location>
        <begin position="1"/>
        <end position="23"/>
    </location>
</feature>
<gene>
    <name evidence="3" type="ORF">TsFJ059_001356</name>
</gene>
<feature type="coiled-coil region" evidence="1">
    <location>
        <begin position="149"/>
        <end position="190"/>
    </location>
</feature>
<reference evidence="3 4" key="1">
    <citation type="submission" date="2021-08" db="EMBL/GenBank/DDBJ databases">
        <title>The highly contiguous genome resource for Trichoderma semiorbis FJ059, a fungal antagonistic to plant pathogens.</title>
        <authorList>
            <person name="Liu T."/>
        </authorList>
    </citation>
    <scope>NUCLEOTIDE SEQUENCE [LARGE SCALE GENOMIC DNA]</scope>
    <source>
        <strain evidence="3 4">FJ059</strain>
    </source>
</reference>
<protein>
    <submittedName>
        <fullName evidence="3">Uncharacterized protein</fullName>
    </submittedName>
</protein>
<evidence type="ECO:0000313" key="4">
    <source>
        <dbReference type="Proteomes" id="UP000826573"/>
    </source>
</evidence>
<keyword evidence="4" id="KW-1185">Reference proteome</keyword>